<dbReference type="EMBL" id="BARS01048131">
    <property type="protein sequence ID" value="GAG33233.1"/>
    <property type="molecule type" value="Genomic_DNA"/>
</dbReference>
<comment type="caution">
    <text evidence="2">The sequence shown here is derived from an EMBL/GenBank/DDBJ whole genome shotgun (WGS) entry which is preliminary data.</text>
</comment>
<dbReference type="GO" id="GO:0006260">
    <property type="term" value="P:DNA replication"/>
    <property type="evidence" value="ECO:0007669"/>
    <property type="project" value="InterPro"/>
</dbReference>
<proteinExistence type="predicted"/>
<dbReference type="InterPro" id="IPR011708">
    <property type="entry name" value="DNA_pol3_alpha_NTPase_dom"/>
</dbReference>
<gene>
    <name evidence="2" type="ORF">S01H1_72200</name>
</gene>
<organism evidence="2">
    <name type="scientific">marine sediment metagenome</name>
    <dbReference type="NCBI Taxonomy" id="412755"/>
    <lineage>
        <taxon>unclassified sequences</taxon>
        <taxon>metagenomes</taxon>
        <taxon>ecological metagenomes</taxon>
    </lineage>
</organism>
<dbReference type="AlphaFoldDB" id="X0X974"/>
<feature type="non-terminal residue" evidence="2">
    <location>
        <position position="243"/>
    </location>
</feature>
<dbReference type="InterPro" id="IPR004805">
    <property type="entry name" value="DnaE2/DnaE/PolC"/>
</dbReference>
<dbReference type="Gene3D" id="1.10.10.1600">
    <property type="entry name" value="Bacterial DNA polymerase III alpha subunit, thumb domain"/>
    <property type="match status" value="1"/>
</dbReference>
<reference evidence="2" key="1">
    <citation type="journal article" date="2014" name="Front. Microbiol.">
        <title>High frequency of phylogenetically diverse reductive dehalogenase-homologous genes in deep subseafloor sedimentary metagenomes.</title>
        <authorList>
            <person name="Kawai M."/>
            <person name="Futagami T."/>
            <person name="Toyoda A."/>
            <person name="Takaki Y."/>
            <person name="Nishi S."/>
            <person name="Hori S."/>
            <person name="Arai W."/>
            <person name="Tsubouchi T."/>
            <person name="Morono Y."/>
            <person name="Uchiyama I."/>
            <person name="Ito T."/>
            <person name="Fujiyama A."/>
            <person name="Inagaki F."/>
            <person name="Takami H."/>
        </authorList>
    </citation>
    <scope>NUCLEOTIDE SEQUENCE</scope>
    <source>
        <strain evidence="2">Expedition CK06-06</strain>
    </source>
</reference>
<name>X0X974_9ZZZZ</name>
<feature type="domain" description="Bacterial DNA polymerase III alpha subunit NTPase" evidence="1">
    <location>
        <begin position="44"/>
        <end position="242"/>
    </location>
</feature>
<protein>
    <recommendedName>
        <fullName evidence="1">Bacterial DNA polymerase III alpha subunit NTPase domain-containing protein</fullName>
    </recommendedName>
</protein>
<evidence type="ECO:0000313" key="2">
    <source>
        <dbReference type="EMBL" id="GAG33233.1"/>
    </source>
</evidence>
<dbReference type="PANTHER" id="PTHR32294:SF0">
    <property type="entry name" value="DNA POLYMERASE III SUBUNIT ALPHA"/>
    <property type="match status" value="1"/>
</dbReference>
<dbReference type="InterPro" id="IPR041931">
    <property type="entry name" value="DNA_pol3_alpha_thumb_dom"/>
</dbReference>
<dbReference type="PANTHER" id="PTHR32294">
    <property type="entry name" value="DNA POLYMERASE III SUBUNIT ALPHA"/>
    <property type="match status" value="1"/>
</dbReference>
<sequence>LFKDIPQALENTECIAEMCNLELEFGRLHLPEIELPEGKSADQFLAELCHQGLYQHYPQPTPEIQQRLNHELEVIKQTQFANYFLVVWDIISFAKEHNILFGVRGSAAASIVLHCLGITEVDPIENKLVFERFLNVERQELPDIDLDFEDNRRDEVISYVAQKYGHDHVAQIITFGTLGARAAIRDVGRALGMAYSDVDRVARLVPFAPSMTLERALSENSDLRNIYCDDATVRNLIDSARRI</sequence>
<accession>X0X974</accession>
<dbReference type="Pfam" id="PF07733">
    <property type="entry name" value="DNA_pol3_alpha"/>
    <property type="match status" value="1"/>
</dbReference>
<feature type="non-terminal residue" evidence="2">
    <location>
        <position position="1"/>
    </location>
</feature>
<dbReference type="GO" id="GO:0008408">
    <property type="term" value="F:3'-5' exonuclease activity"/>
    <property type="evidence" value="ECO:0007669"/>
    <property type="project" value="InterPro"/>
</dbReference>
<evidence type="ECO:0000259" key="1">
    <source>
        <dbReference type="Pfam" id="PF07733"/>
    </source>
</evidence>